<gene>
    <name evidence="4" type="ORF">J2S17_003099</name>
</gene>
<dbReference type="Pfam" id="PF08666">
    <property type="entry name" value="SAF"/>
    <property type="match status" value="1"/>
</dbReference>
<keyword evidence="5" id="KW-1185">Reference proteome</keyword>
<protein>
    <recommendedName>
        <fullName evidence="3">SAF domain-containing protein</fullName>
    </recommendedName>
</protein>
<feature type="compositionally biased region" description="Acidic residues" evidence="1">
    <location>
        <begin position="292"/>
        <end position="312"/>
    </location>
</feature>
<keyword evidence="2" id="KW-1133">Transmembrane helix</keyword>
<name>A0ABU0AIX8_9BACI</name>
<proteinExistence type="predicted"/>
<feature type="transmembrane region" description="Helical" evidence="2">
    <location>
        <begin position="12"/>
        <end position="36"/>
    </location>
</feature>
<dbReference type="InterPro" id="IPR013974">
    <property type="entry name" value="SAF"/>
</dbReference>
<accession>A0ABU0AIX8</accession>
<reference evidence="4 5" key="1">
    <citation type="submission" date="2023-07" db="EMBL/GenBank/DDBJ databases">
        <title>Genomic Encyclopedia of Type Strains, Phase IV (KMG-IV): sequencing the most valuable type-strain genomes for metagenomic binning, comparative biology and taxonomic classification.</title>
        <authorList>
            <person name="Goeker M."/>
        </authorList>
    </citation>
    <scope>NUCLEOTIDE SEQUENCE [LARGE SCALE GENOMIC DNA]</scope>
    <source>
        <strain evidence="4 5">DSM 23494</strain>
    </source>
</reference>
<sequence>MKIRQRTKNLLFAGGIGALVVAVIAVILILFLYSSWKKDETEKIQRYQNEISELQKWATDQVTGYVLKEDTEAGTKITEDMLEQVLLPPQSAANDVLDIGQAAGRTAKVDMKSGMVMTASILAEQALTPNDLREAEYNFMLLPSKIKKDDYVDVRIQFPNGNDYVLFSKKKVSNVEGTNVWLEMDEEEILTMSSAMVDAYYENAVIYSLAYVEPELQRASVVTYPVKQNVLDLILESPNVVDIAREELKARGRNVLESGLQKLTEEQRLKFQDISNKKQVENGNKAPKESEEKEDTDNQEPEDVFTESIDGE</sequence>
<feature type="compositionally biased region" description="Basic and acidic residues" evidence="1">
    <location>
        <begin position="273"/>
        <end position="291"/>
    </location>
</feature>
<keyword evidence="2" id="KW-0472">Membrane</keyword>
<comment type="caution">
    <text evidence="4">The sequence shown here is derived from an EMBL/GenBank/DDBJ whole genome shotgun (WGS) entry which is preliminary data.</text>
</comment>
<keyword evidence="2" id="KW-0812">Transmembrane</keyword>
<feature type="region of interest" description="Disordered" evidence="1">
    <location>
        <begin position="273"/>
        <end position="312"/>
    </location>
</feature>
<evidence type="ECO:0000256" key="2">
    <source>
        <dbReference type="SAM" id="Phobius"/>
    </source>
</evidence>
<dbReference type="RefSeq" id="WP_307476208.1">
    <property type="nucleotide sequence ID" value="NZ_JAUSUB010000013.1"/>
</dbReference>
<organism evidence="4 5">
    <name type="scientific">Cytobacillus purgationiresistens</name>
    <dbReference type="NCBI Taxonomy" id="863449"/>
    <lineage>
        <taxon>Bacteria</taxon>
        <taxon>Bacillati</taxon>
        <taxon>Bacillota</taxon>
        <taxon>Bacilli</taxon>
        <taxon>Bacillales</taxon>
        <taxon>Bacillaceae</taxon>
        <taxon>Cytobacillus</taxon>
    </lineage>
</organism>
<evidence type="ECO:0000313" key="4">
    <source>
        <dbReference type="EMBL" id="MDQ0271211.1"/>
    </source>
</evidence>
<evidence type="ECO:0000313" key="5">
    <source>
        <dbReference type="Proteomes" id="UP001238088"/>
    </source>
</evidence>
<dbReference type="CDD" id="cd11614">
    <property type="entry name" value="SAF_CpaB_FlgA_like"/>
    <property type="match status" value="1"/>
</dbReference>
<feature type="domain" description="SAF" evidence="3">
    <location>
        <begin position="62"/>
        <end position="123"/>
    </location>
</feature>
<dbReference type="EMBL" id="JAUSUB010000013">
    <property type="protein sequence ID" value="MDQ0271211.1"/>
    <property type="molecule type" value="Genomic_DNA"/>
</dbReference>
<dbReference type="SMART" id="SM00858">
    <property type="entry name" value="SAF"/>
    <property type="match status" value="1"/>
</dbReference>
<dbReference type="Proteomes" id="UP001238088">
    <property type="component" value="Unassembled WGS sequence"/>
</dbReference>
<evidence type="ECO:0000259" key="3">
    <source>
        <dbReference type="SMART" id="SM00858"/>
    </source>
</evidence>
<evidence type="ECO:0000256" key="1">
    <source>
        <dbReference type="SAM" id="MobiDB-lite"/>
    </source>
</evidence>